<comment type="catalytic activity">
    <reaction evidence="10">
        <text>tRNA(Ile) + L-isoleucine + ATP = L-isoleucyl-tRNA(Ile) + AMP + diphosphate</text>
        <dbReference type="Rhea" id="RHEA:11060"/>
        <dbReference type="Rhea" id="RHEA-COMP:9666"/>
        <dbReference type="Rhea" id="RHEA-COMP:9695"/>
        <dbReference type="ChEBI" id="CHEBI:30616"/>
        <dbReference type="ChEBI" id="CHEBI:33019"/>
        <dbReference type="ChEBI" id="CHEBI:58045"/>
        <dbReference type="ChEBI" id="CHEBI:78442"/>
        <dbReference type="ChEBI" id="CHEBI:78528"/>
        <dbReference type="ChEBI" id="CHEBI:456215"/>
        <dbReference type="EC" id="6.1.1.5"/>
    </reaction>
</comment>
<evidence type="ECO:0000256" key="9">
    <source>
        <dbReference type="ARBA" id="ARBA00032665"/>
    </source>
</evidence>
<dbReference type="InterPro" id="IPR009008">
    <property type="entry name" value="Val/Leu/Ile-tRNA-synth_edit"/>
</dbReference>
<dbReference type="Gene3D" id="1.10.10.830">
    <property type="entry name" value="Ile-tRNA synthetase CP2 domain-like"/>
    <property type="match status" value="1"/>
</dbReference>
<evidence type="ECO:0000256" key="7">
    <source>
        <dbReference type="ARBA" id="ARBA00022917"/>
    </source>
</evidence>
<dbReference type="InterPro" id="IPR001412">
    <property type="entry name" value="aa-tRNA-synth_I_CS"/>
</dbReference>
<dbReference type="InterPro" id="IPR014729">
    <property type="entry name" value="Rossmann-like_a/b/a_fold"/>
</dbReference>
<dbReference type="Proteomes" id="UP000045706">
    <property type="component" value="Unassembled WGS sequence"/>
</dbReference>
<dbReference type="EMBL" id="CVQI01015669">
    <property type="protein sequence ID" value="CRK24138.1"/>
    <property type="molecule type" value="Genomic_DNA"/>
</dbReference>
<dbReference type="GO" id="GO:0006428">
    <property type="term" value="P:isoleucyl-tRNA aminoacylation"/>
    <property type="evidence" value="ECO:0007669"/>
    <property type="project" value="InterPro"/>
</dbReference>
<dbReference type="PROSITE" id="PS00178">
    <property type="entry name" value="AA_TRNA_LIGASE_I"/>
    <property type="match status" value="1"/>
</dbReference>
<accession>A0A0G4LQ34</accession>
<dbReference type="InterPro" id="IPR002301">
    <property type="entry name" value="Ile-tRNA-ligase"/>
</dbReference>
<comment type="subcellular location">
    <subcellularLocation>
        <location evidence="1">Mitochondrion</location>
    </subcellularLocation>
</comment>
<dbReference type="FunFam" id="3.40.50.620:FF:000111">
    <property type="entry name" value="Mitochondrial isoleucyl-tRNA synthetase"/>
    <property type="match status" value="1"/>
</dbReference>
<dbReference type="SUPFAM" id="SSF47323">
    <property type="entry name" value="Anticodon-binding domain of a subclass of class I aminoacyl-tRNA synthetases"/>
    <property type="match status" value="1"/>
</dbReference>
<dbReference type="Pfam" id="PF08264">
    <property type="entry name" value="Anticodon_1"/>
    <property type="match status" value="1"/>
</dbReference>
<dbReference type="GO" id="GO:0005524">
    <property type="term" value="F:ATP binding"/>
    <property type="evidence" value="ECO:0007669"/>
    <property type="project" value="UniProtKB-KW"/>
</dbReference>
<dbReference type="GO" id="GO:0032543">
    <property type="term" value="P:mitochondrial translation"/>
    <property type="evidence" value="ECO:0007669"/>
    <property type="project" value="TreeGrafter"/>
</dbReference>
<keyword evidence="4 12" id="KW-0436">Ligase</keyword>
<keyword evidence="7 12" id="KW-0648">Protein biosynthesis</keyword>
<dbReference type="InterPro" id="IPR009080">
    <property type="entry name" value="tRNAsynth_Ia_anticodon-bd"/>
</dbReference>
<dbReference type="Gene3D" id="1.10.730.20">
    <property type="match status" value="1"/>
</dbReference>
<evidence type="ECO:0000259" key="13">
    <source>
        <dbReference type="Pfam" id="PF00133"/>
    </source>
</evidence>
<dbReference type="SUPFAM" id="SSF50677">
    <property type="entry name" value="ValRS/IleRS/LeuRS editing domain"/>
    <property type="match status" value="1"/>
</dbReference>
<dbReference type="InterPro" id="IPR033708">
    <property type="entry name" value="Anticodon_Ile_BEm"/>
</dbReference>
<comment type="similarity">
    <text evidence="2 12">Belongs to the class-I aminoacyl-tRNA synthetase family.</text>
</comment>
<organism evidence="15 16">
    <name type="scientific">Verticillium longisporum</name>
    <name type="common">Verticillium dahliae var. longisporum</name>
    <dbReference type="NCBI Taxonomy" id="100787"/>
    <lineage>
        <taxon>Eukaryota</taxon>
        <taxon>Fungi</taxon>
        <taxon>Dikarya</taxon>
        <taxon>Ascomycota</taxon>
        <taxon>Pezizomycotina</taxon>
        <taxon>Sordariomycetes</taxon>
        <taxon>Hypocreomycetidae</taxon>
        <taxon>Glomerellales</taxon>
        <taxon>Plectosphaerellaceae</taxon>
        <taxon>Verticillium</taxon>
    </lineage>
</organism>
<name>A0A0G4LQ34_VERLO</name>
<gene>
    <name evidence="15" type="ORF">BN1723_013172</name>
</gene>
<keyword evidence="8 12" id="KW-0030">Aminoacyl-tRNA synthetase</keyword>
<feature type="domain" description="Methionyl/Valyl/Leucyl/Isoleucyl-tRNA synthetase anticodon-binding" evidence="14">
    <location>
        <begin position="750"/>
        <end position="842"/>
    </location>
</feature>
<evidence type="ECO:0000313" key="16">
    <source>
        <dbReference type="Proteomes" id="UP000045706"/>
    </source>
</evidence>
<dbReference type="PANTHER" id="PTHR42765:SF1">
    <property type="entry name" value="ISOLEUCINE--TRNA LIGASE, MITOCHONDRIAL"/>
    <property type="match status" value="1"/>
</dbReference>
<evidence type="ECO:0000256" key="12">
    <source>
        <dbReference type="RuleBase" id="RU363035"/>
    </source>
</evidence>
<proteinExistence type="inferred from homology"/>
<evidence type="ECO:0000256" key="4">
    <source>
        <dbReference type="ARBA" id="ARBA00022598"/>
    </source>
</evidence>
<feature type="domain" description="Aminoacyl-tRNA synthetase class Ia" evidence="13">
    <location>
        <begin position="73"/>
        <end position="710"/>
    </location>
</feature>
<protein>
    <recommendedName>
        <fullName evidence="11">Isoleucine--tRNA ligase, mitochondrial</fullName>
        <ecNumber evidence="3">6.1.1.5</ecNumber>
    </recommendedName>
    <alternativeName>
        <fullName evidence="9">Isoleucyl-tRNA synthetase</fullName>
    </alternativeName>
</protein>
<evidence type="ECO:0000313" key="15">
    <source>
        <dbReference type="EMBL" id="CRK24138.1"/>
    </source>
</evidence>
<evidence type="ECO:0000256" key="3">
    <source>
        <dbReference type="ARBA" id="ARBA00013165"/>
    </source>
</evidence>
<dbReference type="InterPro" id="IPR013155">
    <property type="entry name" value="M/V/L/I-tRNA-synth_anticd-bd"/>
</dbReference>
<evidence type="ECO:0000256" key="10">
    <source>
        <dbReference type="ARBA" id="ARBA00048359"/>
    </source>
</evidence>
<dbReference type="AlphaFoldDB" id="A0A0G4LQ34"/>
<dbReference type="NCBIfam" id="TIGR00392">
    <property type="entry name" value="ileS"/>
    <property type="match status" value="1"/>
</dbReference>
<dbReference type="GO" id="GO:0002161">
    <property type="term" value="F:aminoacyl-tRNA deacylase activity"/>
    <property type="evidence" value="ECO:0007669"/>
    <property type="project" value="InterPro"/>
</dbReference>
<dbReference type="InterPro" id="IPR050081">
    <property type="entry name" value="Ile-tRNA_ligase"/>
</dbReference>
<evidence type="ECO:0000256" key="5">
    <source>
        <dbReference type="ARBA" id="ARBA00022741"/>
    </source>
</evidence>
<evidence type="ECO:0000256" key="8">
    <source>
        <dbReference type="ARBA" id="ARBA00023146"/>
    </source>
</evidence>
<dbReference type="GO" id="GO:0005739">
    <property type="term" value="C:mitochondrion"/>
    <property type="evidence" value="ECO:0007669"/>
    <property type="project" value="UniProtKB-SubCell"/>
</dbReference>
<dbReference type="InterPro" id="IPR002300">
    <property type="entry name" value="aa-tRNA-synth_Ia"/>
</dbReference>
<dbReference type="CDD" id="cd07960">
    <property type="entry name" value="Anticodon_Ia_Ile_BEm"/>
    <property type="match status" value="1"/>
</dbReference>
<evidence type="ECO:0000256" key="2">
    <source>
        <dbReference type="ARBA" id="ARBA00005594"/>
    </source>
</evidence>
<evidence type="ECO:0000259" key="14">
    <source>
        <dbReference type="Pfam" id="PF08264"/>
    </source>
</evidence>
<dbReference type="Gene3D" id="3.40.50.620">
    <property type="entry name" value="HUPs"/>
    <property type="match status" value="2"/>
</dbReference>
<dbReference type="SUPFAM" id="SSF52374">
    <property type="entry name" value="Nucleotidylyl transferase"/>
    <property type="match status" value="1"/>
</dbReference>
<evidence type="ECO:0000256" key="6">
    <source>
        <dbReference type="ARBA" id="ARBA00022840"/>
    </source>
</evidence>
<evidence type="ECO:0000256" key="1">
    <source>
        <dbReference type="ARBA" id="ARBA00004173"/>
    </source>
</evidence>
<keyword evidence="5 12" id="KW-0547">Nucleotide-binding</keyword>
<sequence>MDINPEVAQVHLALCAKGDHVKVMDINPEVAQVHLAVSAPTAAPRHVQLTGPSPARPRPLPQFRAEYLRRCTDDLYKWQAANRTGDKFVLHDGPPYANGGLHVGHGLNKVLKDMILRVQVQEGRPVEYRPGWDCHGLPIELKALGDAQGKGMTAVEIRKSARALASKTVLEQMDGFRSFAVMADWDARWTTMDPDYEIRQLRLFQQMVRDGLIYRKHKPVYWSPSSRTALAEAELEYNENHVSTAAYIRFPIAADSIMDEVRHARAFEGGNLYAVIWTTTPWTLPANRVIAVHDELDYHVVAVNGDAYIVAQARGDILDTLFPDTRREILWSTKGANLKQLRYANRLRGKSAALQPIIHADFVSADSGSGLVHCAPGHGFDDYAVCSGMGIDAAAPIDDEGNFTKDAFPDAPERLTEASPILKGGSKAVLKLLEEHADVLHVEKYKHKYPYDWRTKQPVVIRATQQWFADVDSIKDSTLAALRDVKFVPDAGRKRLESFVVGRSEWCISRQRAWGVPIPALYDAEGHAIVTDESVDHIISVIRERGIDAWFADTPEEPAWIAPSLPEGTTYRRGTDTMDVWFDSGSSWTQSEGQADVYLEGSDQHRGWFQSSLLTYVAAQKASASPSASRSPFKTLITHGFTLDAKGKKMSKSLGNIIAPAQVMDGTLLPPLKLRGEAKKAAKGPVYDALGPDALRLWTASSEFTKDVAIGETTLKSIHSVLIRYRTILRMLLGSMHPAARTAPLTAADSIALVQLEDVTADVRAAFAAHEFYRAFAAINRWVANDLSAFYLEASKDRLYCGDGGGVIEPVFHGFLRMLAPMAPLLVEETWAHRPAWMQQDASLTHPLHALASTPLFDPSRLTHDPAAIRADLPLLMSVHTAVKAALERARLAKMLGSSLQSAVVVSVPAARSAAVLARYAADLEALFVVSSVDVRVSDAPPEAPFAQEFEVDGEKGVVSVLPPKGCKCSRCWRYVAEAEDSLCGRCEEAVEALEAVEGQT</sequence>
<dbReference type="PANTHER" id="PTHR42765">
    <property type="entry name" value="SOLEUCYL-TRNA SYNTHETASE"/>
    <property type="match status" value="1"/>
</dbReference>
<evidence type="ECO:0000256" key="11">
    <source>
        <dbReference type="ARBA" id="ARBA00068280"/>
    </source>
</evidence>
<dbReference type="GO" id="GO:0004822">
    <property type="term" value="F:isoleucine-tRNA ligase activity"/>
    <property type="evidence" value="ECO:0007669"/>
    <property type="project" value="UniProtKB-EC"/>
</dbReference>
<dbReference type="EC" id="6.1.1.5" evidence="3"/>
<dbReference type="Pfam" id="PF00133">
    <property type="entry name" value="tRNA-synt_1"/>
    <property type="match status" value="1"/>
</dbReference>
<keyword evidence="6 12" id="KW-0067">ATP-binding</keyword>
<reference evidence="16" key="1">
    <citation type="submission" date="2015-05" db="EMBL/GenBank/DDBJ databases">
        <authorList>
            <person name="Fogelqvist Johan"/>
        </authorList>
    </citation>
    <scope>NUCLEOTIDE SEQUENCE [LARGE SCALE GENOMIC DNA]</scope>
</reference>
<dbReference type="PRINTS" id="PR00984">
    <property type="entry name" value="TRNASYNTHILE"/>
</dbReference>
<dbReference type="Gene3D" id="3.90.740.10">
    <property type="entry name" value="Valyl/Leucyl/Isoleucyl-tRNA synthetase, editing domain"/>
    <property type="match status" value="1"/>
</dbReference>
<dbReference type="GO" id="GO:0000049">
    <property type="term" value="F:tRNA binding"/>
    <property type="evidence" value="ECO:0007669"/>
    <property type="project" value="InterPro"/>
</dbReference>